<dbReference type="eggNOG" id="COG0236">
    <property type="taxonomic scope" value="Bacteria"/>
</dbReference>
<accession>E8V2B4</accession>
<dbReference type="STRING" id="401053.AciPR4_0412"/>
<keyword evidence="1 3" id="KW-0596">Phosphopantetheine</keyword>
<dbReference type="EMBL" id="CP002467">
    <property type="protein sequence ID" value="ADV81247.1"/>
    <property type="molecule type" value="Genomic_DNA"/>
</dbReference>
<dbReference type="SUPFAM" id="SSF47336">
    <property type="entry name" value="ACP-like"/>
    <property type="match status" value="1"/>
</dbReference>
<dbReference type="InterPro" id="IPR009081">
    <property type="entry name" value="PP-bd_ACP"/>
</dbReference>
<evidence type="ECO:0000256" key="1">
    <source>
        <dbReference type="ARBA" id="ARBA00022450"/>
    </source>
</evidence>
<comment type="similarity">
    <text evidence="3">Belongs to the acyl carrier protein (ACP) family.</text>
</comment>
<name>E8V2B4_TERSS</name>
<proteinExistence type="inferred from homology"/>
<comment type="subcellular location">
    <subcellularLocation>
        <location evidence="3">Cytoplasm</location>
    </subcellularLocation>
</comment>
<reference evidence="5 6" key="1">
    <citation type="journal article" date="2012" name="Stand. Genomic Sci.">
        <title>Complete genome sequence of Terriglobus saanensis type strain SP1PR4(T), an Acidobacteria from tundra soil.</title>
        <authorList>
            <person name="Rawat S.R."/>
            <person name="Mannisto M.K."/>
            <person name="Starovoytov V."/>
            <person name="Goodwin L."/>
            <person name="Nolan M."/>
            <person name="Hauser L."/>
            <person name="Land M."/>
            <person name="Davenport K.W."/>
            <person name="Woyke T."/>
            <person name="Haggblom M.M."/>
        </authorList>
    </citation>
    <scope>NUCLEOTIDE SEQUENCE</scope>
    <source>
        <strain evidence="6">ATCC BAA-1853 / DSM 23119 / SP1PR4</strain>
    </source>
</reference>
<dbReference type="Pfam" id="PF00550">
    <property type="entry name" value="PP-binding"/>
    <property type="match status" value="1"/>
</dbReference>
<organism evidence="5 6">
    <name type="scientific">Terriglobus saanensis (strain ATCC BAA-1853 / DSM 23119 / SP1PR4)</name>
    <dbReference type="NCBI Taxonomy" id="401053"/>
    <lineage>
        <taxon>Bacteria</taxon>
        <taxon>Pseudomonadati</taxon>
        <taxon>Acidobacteriota</taxon>
        <taxon>Terriglobia</taxon>
        <taxon>Terriglobales</taxon>
        <taxon>Acidobacteriaceae</taxon>
        <taxon>Terriglobus</taxon>
    </lineage>
</organism>
<dbReference type="GO" id="GO:0005829">
    <property type="term" value="C:cytosol"/>
    <property type="evidence" value="ECO:0007669"/>
    <property type="project" value="TreeGrafter"/>
</dbReference>
<feature type="domain" description="Carrier" evidence="4">
    <location>
        <begin position="1"/>
        <end position="76"/>
    </location>
</feature>
<comment type="pathway">
    <text evidence="3">Lipid metabolism; fatty acid biosynthesis.</text>
</comment>
<sequence>MDQIAEECIALIAAAKQLPAEQVTLDSTFEDLAVDSLDRVSLSFDVEEKYGIEIPDSRLHTILTVRDMVEGVEEALRAKVEKARLKEAGEGA</sequence>
<dbReference type="UniPathway" id="UPA00094"/>
<evidence type="ECO:0000313" key="6">
    <source>
        <dbReference type="Proteomes" id="UP000006844"/>
    </source>
</evidence>
<dbReference type="GO" id="GO:0009245">
    <property type="term" value="P:lipid A biosynthetic process"/>
    <property type="evidence" value="ECO:0007669"/>
    <property type="project" value="TreeGrafter"/>
</dbReference>
<keyword evidence="3" id="KW-0443">Lipid metabolism</keyword>
<dbReference type="GO" id="GO:0000036">
    <property type="term" value="F:acyl carrier activity"/>
    <property type="evidence" value="ECO:0007669"/>
    <property type="project" value="UniProtKB-UniRule"/>
</dbReference>
<evidence type="ECO:0000313" key="5">
    <source>
        <dbReference type="EMBL" id="ADV81247.1"/>
    </source>
</evidence>
<keyword evidence="6" id="KW-1185">Reference proteome</keyword>
<keyword evidence="3" id="KW-0444">Lipid biosynthesis</keyword>
<dbReference type="AlphaFoldDB" id="E8V2B4"/>
<dbReference type="PANTHER" id="PTHR20863">
    <property type="entry name" value="ACYL CARRIER PROTEIN"/>
    <property type="match status" value="1"/>
</dbReference>
<dbReference type="PROSITE" id="PS50075">
    <property type="entry name" value="CARRIER"/>
    <property type="match status" value="1"/>
</dbReference>
<comment type="PTM">
    <text evidence="3">4'-phosphopantetheine is transferred from CoA to a specific serine of apo-ACP by AcpS. This modification is essential for activity because fatty acids are bound in thioester linkage to the sulfhydryl of the prosthetic group.</text>
</comment>
<dbReference type="OrthoDB" id="121857at2"/>
<dbReference type="InterPro" id="IPR036736">
    <property type="entry name" value="ACP-like_sf"/>
</dbReference>
<gene>
    <name evidence="3" type="primary">acpP</name>
    <name evidence="5" type="ordered locus">AciPR4_0412</name>
</gene>
<dbReference type="PANTHER" id="PTHR20863:SF76">
    <property type="entry name" value="CARRIER DOMAIN-CONTAINING PROTEIN"/>
    <property type="match status" value="1"/>
</dbReference>
<evidence type="ECO:0000256" key="3">
    <source>
        <dbReference type="HAMAP-Rule" id="MF_01217"/>
    </source>
</evidence>
<dbReference type="InterPro" id="IPR003231">
    <property type="entry name" value="ACP"/>
</dbReference>
<dbReference type="HOGENOM" id="CLU_108696_9_1_0"/>
<evidence type="ECO:0000259" key="4">
    <source>
        <dbReference type="PROSITE" id="PS50075"/>
    </source>
</evidence>
<keyword evidence="3" id="KW-0275">Fatty acid biosynthesis</keyword>
<keyword evidence="3" id="KW-0276">Fatty acid metabolism</keyword>
<dbReference type="GO" id="GO:0000035">
    <property type="term" value="F:acyl binding"/>
    <property type="evidence" value="ECO:0007669"/>
    <property type="project" value="TreeGrafter"/>
</dbReference>
<comment type="function">
    <text evidence="3">Carrier of the growing fatty acid chain in fatty acid biosynthesis.</text>
</comment>
<protein>
    <recommendedName>
        <fullName evidence="3">Acyl carrier protein</fullName>
        <shortName evidence="3">ACP</shortName>
    </recommendedName>
</protein>
<feature type="modified residue" description="O-(pantetheine 4'-phosphoryl)serine" evidence="3">
    <location>
        <position position="36"/>
    </location>
</feature>
<keyword evidence="3" id="KW-0963">Cytoplasm</keyword>
<dbReference type="KEGG" id="tsa:AciPR4_0412"/>
<dbReference type="Proteomes" id="UP000006844">
    <property type="component" value="Chromosome"/>
</dbReference>
<dbReference type="GO" id="GO:0016020">
    <property type="term" value="C:membrane"/>
    <property type="evidence" value="ECO:0007669"/>
    <property type="project" value="GOC"/>
</dbReference>
<dbReference type="HAMAP" id="MF_01217">
    <property type="entry name" value="Acyl_carrier"/>
    <property type="match status" value="1"/>
</dbReference>
<keyword evidence="2 3" id="KW-0597">Phosphoprotein</keyword>
<dbReference type="Gene3D" id="1.10.1200.10">
    <property type="entry name" value="ACP-like"/>
    <property type="match status" value="1"/>
</dbReference>
<evidence type="ECO:0000256" key="2">
    <source>
        <dbReference type="ARBA" id="ARBA00022553"/>
    </source>
</evidence>